<evidence type="ECO:0000256" key="1">
    <source>
        <dbReference type="SAM" id="Phobius"/>
    </source>
</evidence>
<protein>
    <submittedName>
        <fullName evidence="2">Uncharacterized protein</fullName>
    </submittedName>
</protein>
<dbReference type="EMBL" id="FSRA01000001">
    <property type="protein sequence ID" value="SIO12708.1"/>
    <property type="molecule type" value="Genomic_DNA"/>
</dbReference>
<keyword evidence="3" id="KW-1185">Reference proteome</keyword>
<evidence type="ECO:0000313" key="2">
    <source>
        <dbReference type="EMBL" id="SIO12708.1"/>
    </source>
</evidence>
<sequence length="54" mass="5989">MSIGFWVFVGLIALLVIYIILQTNSHTRDKGVDKLINRNKPPYDIDNKAAGSGD</sequence>
<organism evidence="2 3">
    <name type="scientific">Chitinophaga niabensis</name>
    <dbReference type="NCBI Taxonomy" id="536979"/>
    <lineage>
        <taxon>Bacteria</taxon>
        <taxon>Pseudomonadati</taxon>
        <taxon>Bacteroidota</taxon>
        <taxon>Chitinophagia</taxon>
        <taxon>Chitinophagales</taxon>
        <taxon>Chitinophagaceae</taxon>
        <taxon>Chitinophaga</taxon>
    </lineage>
</organism>
<dbReference type="RefSeq" id="WP_159442278.1">
    <property type="nucleotide sequence ID" value="NZ_FSRA01000001.1"/>
</dbReference>
<keyword evidence="1" id="KW-1133">Transmembrane helix</keyword>
<feature type="transmembrane region" description="Helical" evidence="1">
    <location>
        <begin position="6"/>
        <end position="21"/>
    </location>
</feature>
<keyword evidence="1" id="KW-0812">Transmembrane</keyword>
<name>A0A1N6GYR6_9BACT</name>
<dbReference type="Proteomes" id="UP000185003">
    <property type="component" value="Unassembled WGS sequence"/>
</dbReference>
<keyword evidence="1" id="KW-0472">Membrane</keyword>
<dbReference type="OrthoDB" id="680878at2"/>
<gene>
    <name evidence="2" type="ORF">SAMN04488055_3070</name>
</gene>
<proteinExistence type="predicted"/>
<accession>A0A1N6GYR6</accession>
<reference evidence="2 3" key="1">
    <citation type="submission" date="2016-11" db="EMBL/GenBank/DDBJ databases">
        <authorList>
            <person name="Jaros S."/>
            <person name="Januszkiewicz K."/>
            <person name="Wedrychowicz H."/>
        </authorList>
    </citation>
    <scope>NUCLEOTIDE SEQUENCE [LARGE SCALE GENOMIC DNA]</scope>
    <source>
        <strain evidence="2 3">DSM 24787</strain>
    </source>
</reference>
<dbReference type="AlphaFoldDB" id="A0A1N6GYR6"/>
<evidence type="ECO:0000313" key="3">
    <source>
        <dbReference type="Proteomes" id="UP000185003"/>
    </source>
</evidence>